<dbReference type="EMBL" id="FNYO01000003">
    <property type="protein sequence ID" value="SEI41846.1"/>
    <property type="molecule type" value="Genomic_DNA"/>
</dbReference>
<dbReference type="GO" id="GO:0004386">
    <property type="term" value="F:helicase activity"/>
    <property type="evidence" value="ECO:0007669"/>
    <property type="project" value="UniProtKB-KW"/>
</dbReference>
<dbReference type="GO" id="GO:0016817">
    <property type="term" value="F:hydrolase activity, acting on acid anhydrides"/>
    <property type="evidence" value="ECO:0007669"/>
    <property type="project" value="InterPro"/>
</dbReference>
<reference evidence="3 4" key="1">
    <citation type="submission" date="2016-10" db="EMBL/GenBank/DDBJ databases">
        <authorList>
            <person name="de Groot N.N."/>
        </authorList>
    </citation>
    <scope>NUCLEOTIDE SEQUENCE [LARGE SCALE GENOMIC DNA]</scope>
    <source>
        <strain evidence="3 4">DSM 1041</strain>
    </source>
</reference>
<dbReference type="InterPro" id="IPR014819">
    <property type="entry name" value="PriCT_2"/>
</dbReference>
<dbReference type="STRING" id="170623.SAMN04244579_00328"/>
<evidence type="ECO:0000259" key="2">
    <source>
        <dbReference type="Pfam" id="PF13362"/>
    </source>
</evidence>
<dbReference type="Pfam" id="PF08707">
    <property type="entry name" value="PriCT_2"/>
    <property type="match status" value="1"/>
</dbReference>
<dbReference type="AlphaFoldDB" id="A0A1H6QIW5"/>
<evidence type="ECO:0000313" key="4">
    <source>
        <dbReference type="Proteomes" id="UP000199005"/>
    </source>
</evidence>
<protein>
    <submittedName>
        <fullName evidence="3">Putative DNA primase/helicase</fullName>
    </submittedName>
</protein>
<dbReference type="Pfam" id="PF13362">
    <property type="entry name" value="Toprim_3"/>
    <property type="match status" value="1"/>
</dbReference>
<feature type="domain" description="Primase C-terminal 2" evidence="1">
    <location>
        <begin position="15"/>
        <end position="82"/>
    </location>
</feature>
<proteinExistence type="predicted"/>
<keyword evidence="3" id="KW-0067">ATP-binding</keyword>
<keyword evidence="3" id="KW-0347">Helicase</keyword>
<keyword evidence="3" id="KW-0378">Hydrolase</keyword>
<evidence type="ECO:0000259" key="1">
    <source>
        <dbReference type="Pfam" id="PF08707"/>
    </source>
</evidence>
<name>A0A1H6QIW5_9GAMM</name>
<dbReference type="RefSeq" id="WP_090896511.1">
    <property type="nucleotide sequence ID" value="NZ_FNYO01000003.1"/>
</dbReference>
<accession>A0A1H6QIW5</accession>
<organism evidence="3 4">
    <name type="scientific">Azotobacter beijerinckii</name>
    <dbReference type="NCBI Taxonomy" id="170623"/>
    <lineage>
        <taxon>Bacteria</taxon>
        <taxon>Pseudomonadati</taxon>
        <taxon>Pseudomonadota</taxon>
        <taxon>Gammaproteobacteria</taxon>
        <taxon>Pseudomonadales</taxon>
        <taxon>Pseudomonadaceae</taxon>
        <taxon>Azotobacter</taxon>
    </lineage>
</organism>
<gene>
    <name evidence="3" type="ORF">SAMN04244579_00328</name>
</gene>
<sequence>MSNKIDLQLADLPLLLRFIPADSREVWIQVGMGLKVEFGEAAFDDWDDWSQSGTGYSPRDAQTVWRSFRKSGTGMGTVIKLAKDAGWLPEKRELSREDRRRLAEQLEARRQARQAEVEADEARSARMREAVAEACGRIWAEHCRPEGASDYLQRKRVGGHGVGHFSHLVVLEIDDQAERCQLWVGEEAQRWLGMVPKPRPAHLSMLVFRKGYMAVPLRDAAGRLWALQSINGQGTKLFPKYGRKQGCFHLIGEPAGAAVLAVAEGYATAASVHEATGWPVAVAFDAGNLLAVGRALRELYPEAALVFAGDDDPSQPGNPGRTKAEAAAAALDALAAFPALPAGAMGEAA</sequence>
<keyword evidence="3" id="KW-0547">Nucleotide-binding</keyword>
<evidence type="ECO:0000313" key="3">
    <source>
        <dbReference type="EMBL" id="SEI41846.1"/>
    </source>
</evidence>
<dbReference type="InterPro" id="IPR006171">
    <property type="entry name" value="TOPRIM_dom"/>
</dbReference>
<feature type="domain" description="Toprim" evidence="2">
    <location>
        <begin position="260"/>
        <end position="333"/>
    </location>
</feature>
<dbReference type="Proteomes" id="UP000199005">
    <property type="component" value="Unassembled WGS sequence"/>
</dbReference>